<reference evidence="3" key="1">
    <citation type="submission" date="2017-04" db="EMBL/GenBank/DDBJ databases">
        <authorList>
            <person name="Varghese N."/>
            <person name="Submissions S."/>
        </authorList>
    </citation>
    <scope>NUCLEOTIDE SEQUENCE [LARGE SCALE GENOMIC DNA]</scope>
    <source>
        <strain evidence="3">DSM 12126</strain>
    </source>
</reference>
<gene>
    <name evidence="2" type="ORF">SAMN04488524_3927</name>
</gene>
<evidence type="ECO:0000259" key="1">
    <source>
        <dbReference type="PROSITE" id="PS51186"/>
    </source>
</evidence>
<dbReference type="SUPFAM" id="SSF55729">
    <property type="entry name" value="Acyl-CoA N-acyltransferases (Nat)"/>
    <property type="match status" value="1"/>
</dbReference>
<dbReference type="OrthoDB" id="9806005at2"/>
<dbReference type="InterPro" id="IPR016181">
    <property type="entry name" value="Acyl_CoA_acyltransferase"/>
</dbReference>
<feature type="domain" description="N-acetyltransferase" evidence="1">
    <location>
        <begin position="199"/>
        <end position="381"/>
    </location>
</feature>
<dbReference type="STRING" id="151894.SAMN04488524_3927"/>
<accession>A0A1W2DKF9</accession>
<dbReference type="Pfam" id="PF00583">
    <property type="entry name" value="Acetyltransf_1"/>
    <property type="match status" value="1"/>
</dbReference>
<dbReference type="InterPro" id="IPR000182">
    <property type="entry name" value="GNAT_dom"/>
</dbReference>
<dbReference type="EMBL" id="FWXT01000003">
    <property type="protein sequence ID" value="SMC97907.1"/>
    <property type="molecule type" value="Genomic_DNA"/>
</dbReference>
<sequence>MKHIVAVSSKKQLATFIDFPHELYKADPNYVPELFIAQRDLLSPTHPFHKHSSLQCFLLYEGERVIGRIAAILNNSHNTMNNASDGFFGFFDCINDQDSANLLLDTAAKWLEDKGVKEKMIGPVNFSTNESCGLLIQGFDMPPVVMMPYNASYYPALLEGWGMRKQVDLIAWRFNGDNYDDRSVQLMGRLEDRLKRNNIVIRKINLKNFKQEAAALREVYNKAWDKNMGFVPLNDEEFDYQAKDLKLVLDPDFCLVAEQDGKLVGFGAAIPDMNQIQIKIKKGRLLPTGIFKLLFGKKKVKGIRILLLGVIDGYRKMGIEACIYGRIIKAYREKGMEYAEASWTLEHNDLVNNAIIAIKGDPYKKYRIYERALRAPETLSA</sequence>
<keyword evidence="3" id="KW-1185">Reference proteome</keyword>
<dbReference type="InterPro" id="IPR039968">
    <property type="entry name" value="BcerS-like"/>
</dbReference>
<evidence type="ECO:0000313" key="3">
    <source>
        <dbReference type="Proteomes" id="UP000192756"/>
    </source>
</evidence>
<dbReference type="RefSeq" id="WP_084240690.1">
    <property type="nucleotide sequence ID" value="NZ_FWXT01000003.1"/>
</dbReference>
<evidence type="ECO:0000313" key="2">
    <source>
        <dbReference type="EMBL" id="SMC97907.1"/>
    </source>
</evidence>
<dbReference type="Gene3D" id="3.40.630.30">
    <property type="match status" value="1"/>
</dbReference>
<proteinExistence type="predicted"/>
<name>A0A1W2DKF9_9SPHI</name>
<dbReference type="PANTHER" id="PTHR41368">
    <property type="entry name" value="PROTEIN YGHO"/>
    <property type="match status" value="1"/>
</dbReference>
<dbReference type="GO" id="GO:0016747">
    <property type="term" value="F:acyltransferase activity, transferring groups other than amino-acyl groups"/>
    <property type="evidence" value="ECO:0007669"/>
    <property type="project" value="InterPro"/>
</dbReference>
<dbReference type="Proteomes" id="UP000192756">
    <property type="component" value="Unassembled WGS sequence"/>
</dbReference>
<dbReference type="PANTHER" id="PTHR41368:SF1">
    <property type="entry name" value="PROTEIN YGHO"/>
    <property type="match status" value="1"/>
</dbReference>
<dbReference type="PROSITE" id="PS51186">
    <property type="entry name" value="GNAT"/>
    <property type="match status" value="1"/>
</dbReference>
<dbReference type="AlphaFoldDB" id="A0A1W2DKF9"/>
<organism evidence="2 3">
    <name type="scientific">Pedobacter africanus</name>
    <dbReference type="NCBI Taxonomy" id="151894"/>
    <lineage>
        <taxon>Bacteria</taxon>
        <taxon>Pseudomonadati</taxon>
        <taxon>Bacteroidota</taxon>
        <taxon>Sphingobacteriia</taxon>
        <taxon>Sphingobacteriales</taxon>
        <taxon>Sphingobacteriaceae</taxon>
        <taxon>Pedobacter</taxon>
    </lineage>
</organism>
<protein>
    <recommendedName>
        <fullName evidence="1">N-acetyltransferase domain-containing protein</fullName>
    </recommendedName>
</protein>